<dbReference type="RefSeq" id="XP_002772612.1">
    <property type="nucleotide sequence ID" value="XM_002772566.1"/>
</dbReference>
<dbReference type="Proteomes" id="UP000007800">
    <property type="component" value="Unassembled WGS sequence"/>
</dbReference>
<gene>
    <name evidence="1" type="ORF">Pmar_PMAR028778</name>
</gene>
<organism evidence="2">
    <name type="scientific">Perkinsus marinus (strain ATCC 50983 / TXsc)</name>
    <dbReference type="NCBI Taxonomy" id="423536"/>
    <lineage>
        <taxon>Eukaryota</taxon>
        <taxon>Sar</taxon>
        <taxon>Alveolata</taxon>
        <taxon>Perkinsozoa</taxon>
        <taxon>Perkinsea</taxon>
        <taxon>Perkinsida</taxon>
        <taxon>Perkinsidae</taxon>
        <taxon>Perkinsus</taxon>
    </lineage>
</organism>
<dbReference type="GeneID" id="9037170"/>
<accession>C5LFS3</accession>
<name>C5LFS3_PERM5</name>
<dbReference type="EMBL" id="GG681603">
    <property type="protein sequence ID" value="EER04428.1"/>
    <property type="molecule type" value="Genomic_DNA"/>
</dbReference>
<keyword evidence="2" id="KW-1185">Reference proteome</keyword>
<evidence type="ECO:0000313" key="2">
    <source>
        <dbReference type="Proteomes" id="UP000007800"/>
    </source>
</evidence>
<protein>
    <submittedName>
        <fullName evidence="1">Uncharacterized protein</fullName>
    </submittedName>
</protein>
<sequence length="297" mass="33778">MQIEMHTNQVTSLPWLTTGDVLRIHRAKVMRYGSVRNTTRLAHNGKEMTSVTVVPITEHNTQRDYQPGIVYNVRKYPVGPNTGEIFEETKKLHVFAAEALKRQSLKAPEDSSTIIGRVSNIEKASDRFHVSTVTDDNDDPQLREVTILVRSPAQAMGKAFLFHHLRSGDWVMIEEMEMYNEKWNSYVAPIGRITRIPEWSFDVQNTVALMKKAEADNLAEQLEELVEPAAESSVENEQPRQSFNDDDYAWTQELERLPVGRSEMDKAIEQGGVTGPLLTQSRDGTVEVDDVFDFVEE</sequence>
<evidence type="ECO:0000313" key="1">
    <source>
        <dbReference type="EMBL" id="EER04428.1"/>
    </source>
</evidence>
<dbReference type="AlphaFoldDB" id="C5LFS3"/>
<reference evidence="1 2" key="1">
    <citation type="submission" date="2008-07" db="EMBL/GenBank/DDBJ databases">
        <authorList>
            <person name="El-Sayed N."/>
            <person name="Caler E."/>
            <person name="Inman J."/>
            <person name="Amedeo P."/>
            <person name="Hass B."/>
            <person name="Wortman J."/>
        </authorList>
    </citation>
    <scope>NUCLEOTIDE SEQUENCE [LARGE SCALE GENOMIC DNA]</scope>
    <source>
        <strain evidence="2">ATCC 50983 / TXsc</strain>
    </source>
</reference>
<dbReference type="InParanoid" id="C5LFS3"/>
<dbReference type="OrthoDB" id="408417at2759"/>
<proteinExistence type="predicted"/>